<reference evidence="4 5" key="1">
    <citation type="submission" date="2022-03" db="EMBL/GenBank/DDBJ databases">
        <authorList>
            <person name="Nunn A."/>
            <person name="Chopra R."/>
            <person name="Nunn A."/>
            <person name="Contreras Garrido A."/>
        </authorList>
    </citation>
    <scope>NUCLEOTIDE SEQUENCE [LARGE SCALE GENOMIC DNA]</scope>
</reference>
<protein>
    <submittedName>
        <fullName evidence="4">Uncharacterized protein</fullName>
    </submittedName>
</protein>
<name>A0AAU9R673_THLAR</name>
<dbReference type="GO" id="GO:0042645">
    <property type="term" value="C:mitochondrial nucleoid"/>
    <property type="evidence" value="ECO:0007669"/>
    <property type="project" value="TreeGrafter"/>
</dbReference>
<dbReference type="InterPro" id="IPR000424">
    <property type="entry name" value="Primosome_PriB/ssb"/>
</dbReference>
<sequence>MQFFARSVSKSIRPLLNSRARQSWVLSQKCHSTFSATESSGLTRGGSGAEKSESLTPMKSSEWARPTEIPYQPKIANSVDLIGYVSQPVQFHAKLDGSFWAGTVITHGPPSASESALEPDSTHKFWIPVIFEGDLAHTANCHLKKNDRVYITGHLFVDVSEISGAKPDLAYVQVMVRDLNYIHGSKSLPQVLSASEQKETVLKHSASLEKRRDFGNDHWFDILEQKETVLKHSASLEKRRDFGNDHWSDLLDKPDEWFDYRESKQSCSVHPRHPDFKKKDGTVALWLNKAPNEILSNLKDVKFATPVTSKYAKQPKAGEESWKDLLENIDTKWWDNRLNKRNEKAPDFKHKETGVALWLSDSPMWVIENLPPPKSKTSDSQ</sequence>
<organism evidence="4 5">
    <name type="scientific">Thlaspi arvense</name>
    <name type="common">Field penny-cress</name>
    <dbReference type="NCBI Taxonomy" id="13288"/>
    <lineage>
        <taxon>Eukaryota</taxon>
        <taxon>Viridiplantae</taxon>
        <taxon>Streptophyta</taxon>
        <taxon>Embryophyta</taxon>
        <taxon>Tracheophyta</taxon>
        <taxon>Spermatophyta</taxon>
        <taxon>Magnoliopsida</taxon>
        <taxon>eudicotyledons</taxon>
        <taxon>Gunneridae</taxon>
        <taxon>Pentapetalae</taxon>
        <taxon>rosids</taxon>
        <taxon>malvids</taxon>
        <taxon>Brassicales</taxon>
        <taxon>Brassicaceae</taxon>
        <taxon>Thlaspideae</taxon>
        <taxon>Thlaspi</taxon>
    </lineage>
</organism>
<keyword evidence="5" id="KW-1185">Reference proteome</keyword>
<proteinExistence type="predicted"/>
<dbReference type="Gene3D" id="2.40.50.140">
    <property type="entry name" value="Nucleic acid-binding proteins"/>
    <property type="match status" value="1"/>
</dbReference>
<evidence type="ECO:0000256" key="1">
    <source>
        <dbReference type="ARBA" id="ARBA00023125"/>
    </source>
</evidence>
<dbReference type="SUPFAM" id="SSF50249">
    <property type="entry name" value="Nucleic acid-binding proteins"/>
    <property type="match status" value="1"/>
</dbReference>
<feature type="region of interest" description="Disordered" evidence="3">
    <location>
        <begin position="36"/>
        <end position="63"/>
    </location>
</feature>
<evidence type="ECO:0000313" key="5">
    <source>
        <dbReference type="Proteomes" id="UP000836841"/>
    </source>
</evidence>
<dbReference type="GO" id="GO:0006264">
    <property type="term" value="P:mitochondrial DNA replication"/>
    <property type="evidence" value="ECO:0007669"/>
    <property type="project" value="TreeGrafter"/>
</dbReference>
<dbReference type="PANTHER" id="PTHR10302:SF23">
    <property type="entry name" value="PROTEIN OSB4, CHLOROPLASTIC"/>
    <property type="match status" value="1"/>
</dbReference>
<gene>
    <name evidence="4" type="ORF">TAV2_LOCUS1182</name>
</gene>
<dbReference type="PROSITE" id="PS50935">
    <property type="entry name" value="SSB"/>
    <property type="match status" value="1"/>
</dbReference>
<evidence type="ECO:0000256" key="2">
    <source>
        <dbReference type="PROSITE-ProRule" id="PRU00252"/>
    </source>
</evidence>
<dbReference type="InterPro" id="IPR012340">
    <property type="entry name" value="NA-bd_OB-fold"/>
</dbReference>
<dbReference type="GO" id="GO:0003697">
    <property type="term" value="F:single-stranded DNA binding"/>
    <property type="evidence" value="ECO:0007669"/>
    <property type="project" value="InterPro"/>
</dbReference>
<keyword evidence="1 2" id="KW-0238">DNA-binding</keyword>
<dbReference type="Proteomes" id="UP000836841">
    <property type="component" value="Chromosome 1"/>
</dbReference>
<evidence type="ECO:0000256" key="3">
    <source>
        <dbReference type="SAM" id="MobiDB-lite"/>
    </source>
</evidence>
<evidence type="ECO:0000313" key="4">
    <source>
        <dbReference type="EMBL" id="CAH2034651.1"/>
    </source>
</evidence>
<dbReference type="AlphaFoldDB" id="A0AAU9R673"/>
<dbReference type="InterPro" id="IPR011344">
    <property type="entry name" value="ssDNA-bd"/>
</dbReference>
<dbReference type="EMBL" id="OU466857">
    <property type="protein sequence ID" value="CAH2034651.1"/>
    <property type="molecule type" value="Genomic_DNA"/>
</dbReference>
<dbReference type="PANTHER" id="PTHR10302">
    <property type="entry name" value="SINGLE-STRANDED DNA-BINDING PROTEIN"/>
    <property type="match status" value="1"/>
</dbReference>
<accession>A0AAU9R673</accession>